<dbReference type="PANTHER" id="PTHR43095">
    <property type="entry name" value="SUGAR KINASE"/>
    <property type="match status" value="1"/>
</dbReference>
<feature type="domain" description="Carbohydrate kinase FGGY N-terminal" evidence="5">
    <location>
        <begin position="133"/>
        <end position="378"/>
    </location>
</feature>
<dbReference type="Pfam" id="PF02782">
    <property type="entry name" value="FGGY_C"/>
    <property type="match status" value="1"/>
</dbReference>
<dbReference type="EMBL" id="QSBM01000018">
    <property type="protein sequence ID" value="RGX25713.1"/>
    <property type="molecule type" value="Genomic_DNA"/>
</dbReference>
<evidence type="ECO:0000256" key="2">
    <source>
        <dbReference type="ARBA" id="ARBA00022679"/>
    </source>
</evidence>
<protein>
    <submittedName>
        <fullName evidence="7">Carbohydrate kinase</fullName>
    </submittedName>
</protein>
<dbReference type="Pfam" id="PF00370">
    <property type="entry name" value="FGGY_N"/>
    <property type="match status" value="1"/>
</dbReference>
<keyword evidence="2" id="KW-0808">Transferase</keyword>
<evidence type="ECO:0000256" key="1">
    <source>
        <dbReference type="ARBA" id="ARBA00009156"/>
    </source>
</evidence>
<dbReference type="InterPro" id="IPR050406">
    <property type="entry name" value="FGGY_Carb_Kinase"/>
</dbReference>
<feature type="transmembrane region" description="Helical" evidence="4">
    <location>
        <begin position="105"/>
        <end position="125"/>
    </location>
</feature>
<name>A0A413FAD7_9FIRM</name>
<organism evidence="7 8">
    <name type="scientific">Enterocloster asparagiformis</name>
    <dbReference type="NCBI Taxonomy" id="333367"/>
    <lineage>
        <taxon>Bacteria</taxon>
        <taxon>Bacillati</taxon>
        <taxon>Bacillota</taxon>
        <taxon>Clostridia</taxon>
        <taxon>Lachnospirales</taxon>
        <taxon>Lachnospiraceae</taxon>
        <taxon>Enterocloster</taxon>
    </lineage>
</organism>
<evidence type="ECO:0000313" key="8">
    <source>
        <dbReference type="Proteomes" id="UP000283880"/>
    </source>
</evidence>
<reference evidence="7 8" key="1">
    <citation type="submission" date="2018-08" db="EMBL/GenBank/DDBJ databases">
        <title>A genome reference for cultivated species of the human gut microbiota.</title>
        <authorList>
            <person name="Zou Y."/>
            <person name="Xue W."/>
            <person name="Luo G."/>
        </authorList>
    </citation>
    <scope>NUCLEOTIDE SEQUENCE [LARGE SCALE GENOMIC DNA]</scope>
    <source>
        <strain evidence="7 8">AF04-15</strain>
    </source>
</reference>
<dbReference type="InterPro" id="IPR018485">
    <property type="entry name" value="FGGY_C"/>
</dbReference>
<gene>
    <name evidence="7" type="ORF">DWV29_20785</name>
</gene>
<comment type="similarity">
    <text evidence="1">Belongs to the FGGY kinase family.</text>
</comment>
<dbReference type="AlphaFoldDB" id="A0A413FAD7"/>
<evidence type="ECO:0000259" key="6">
    <source>
        <dbReference type="Pfam" id="PF02782"/>
    </source>
</evidence>
<keyword evidence="4" id="KW-1133">Transmembrane helix</keyword>
<keyword evidence="3 7" id="KW-0418">Kinase</keyword>
<comment type="caution">
    <text evidence="7">The sequence shown here is derived from an EMBL/GenBank/DDBJ whole genome shotgun (WGS) entry which is preliminary data.</text>
</comment>
<evidence type="ECO:0000256" key="3">
    <source>
        <dbReference type="ARBA" id="ARBA00022777"/>
    </source>
</evidence>
<dbReference type="GO" id="GO:0005975">
    <property type="term" value="P:carbohydrate metabolic process"/>
    <property type="evidence" value="ECO:0007669"/>
    <property type="project" value="InterPro"/>
</dbReference>
<sequence>MGFAGPHLDILHPDLLKGIQHILPGILLILYCEHGYPLHRHLLHKLLSFCHITFVFKNNTNFKLLFQVPLENDYITKVLTLSISFILLFFAFLFDIYVSLCYTSFIIGILNYISCTFIFTSILMIGGNAMSQYLLGVDNGGTMTKASIFDSQGAEIATVGKRLVTLAPAPGYTERNLDEVWEANCQVIREVIEKSGIDPRDIRGIGLTGYGNGLCLVDEAGNPVCNGIVSSDNRGQELVNEARRTNLEEKIFSLNHQGLWSAQTSTLLAWVHRNDKETLDKARWFLSIKDFIRMKLTGEAYSDITEASSAGLLNIHTLEYDRELFALLGLENYFHLAPPCLGCCDKGGEVTAVAAALTGLAQGTPVTGSMFDVNAGMLASGILDSSTLCLIAGTWSINEYLVDGLYYGYNESTNAVSKAFLPGYYLVEESTPTSASNFEWFLEQFLEPDRPELGKGPLYDECNRLVDSISPEESDIVFVPYLFSSATHPDAKACFFNLTSYSTRAHVIRAIYEGVVFSSMFHVKRLMTDGRTFERARLSGGLTNSPVWTQMMADVLQMPIDVLQASELSAQGVCIAAGIGCGLFTDYASATEGMVKVKKTYYPNPERREIYRKKFAAYEKAQAALDFFHS</sequence>
<dbReference type="SUPFAM" id="SSF53067">
    <property type="entry name" value="Actin-like ATPase domain"/>
    <property type="match status" value="2"/>
</dbReference>
<accession>A0A413FAD7</accession>
<feature type="transmembrane region" description="Helical" evidence="4">
    <location>
        <begin position="74"/>
        <end position="98"/>
    </location>
</feature>
<dbReference type="GO" id="GO:0016301">
    <property type="term" value="F:kinase activity"/>
    <property type="evidence" value="ECO:0007669"/>
    <property type="project" value="UniProtKB-KW"/>
</dbReference>
<proteinExistence type="inferred from homology"/>
<dbReference type="InterPro" id="IPR043129">
    <property type="entry name" value="ATPase_NBD"/>
</dbReference>
<dbReference type="InterPro" id="IPR018484">
    <property type="entry name" value="FGGY_N"/>
</dbReference>
<evidence type="ECO:0000313" key="7">
    <source>
        <dbReference type="EMBL" id="RGX25713.1"/>
    </source>
</evidence>
<evidence type="ECO:0000259" key="5">
    <source>
        <dbReference type="Pfam" id="PF00370"/>
    </source>
</evidence>
<keyword evidence="4" id="KW-0472">Membrane</keyword>
<evidence type="ECO:0000256" key="4">
    <source>
        <dbReference type="SAM" id="Phobius"/>
    </source>
</evidence>
<dbReference type="Gene3D" id="3.30.420.40">
    <property type="match status" value="2"/>
</dbReference>
<keyword evidence="4" id="KW-0812">Transmembrane</keyword>
<feature type="domain" description="Carbohydrate kinase FGGY C-terminal" evidence="6">
    <location>
        <begin position="391"/>
        <end position="579"/>
    </location>
</feature>
<dbReference type="Proteomes" id="UP000283880">
    <property type="component" value="Unassembled WGS sequence"/>
</dbReference>
<dbReference type="PANTHER" id="PTHR43095:SF3">
    <property type="entry name" value="L-XYLULOSE_3-KETO-L-GULONATE KINASE"/>
    <property type="match status" value="1"/>
</dbReference>
<dbReference type="CDD" id="cd07802">
    <property type="entry name" value="ASKHA_NBD_FGGY_EcLyxK-like"/>
    <property type="match status" value="1"/>
</dbReference>
<dbReference type="OrthoDB" id="9805576at2"/>